<dbReference type="InterPro" id="IPR017871">
    <property type="entry name" value="ABC_transporter-like_CS"/>
</dbReference>
<dbReference type="InterPro" id="IPR050093">
    <property type="entry name" value="ABC_SmlMolc_Importer"/>
</dbReference>
<dbReference type="SUPFAM" id="SSF52540">
    <property type="entry name" value="P-loop containing nucleoside triphosphate hydrolases"/>
    <property type="match status" value="1"/>
</dbReference>
<evidence type="ECO:0000313" key="9">
    <source>
        <dbReference type="Proteomes" id="UP000267164"/>
    </source>
</evidence>
<dbReference type="InterPro" id="IPR008995">
    <property type="entry name" value="Mo/tungstate-bd_C_term_dom"/>
</dbReference>
<organism evidence="8 9">
    <name type="scientific">Nocardia yunnanensis</name>
    <dbReference type="NCBI Taxonomy" id="2382165"/>
    <lineage>
        <taxon>Bacteria</taxon>
        <taxon>Bacillati</taxon>
        <taxon>Actinomycetota</taxon>
        <taxon>Actinomycetes</taxon>
        <taxon>Mycobacteriales</taxon>
        <taxon>Nocardiaceae</taxon>
        <taxon>Nocardia</taxon>
    </lineage>
</organism>
<reference evidence="8 9" key="1">
    <citation type="submission" date="2018-09" db="EMBL/GenBank/DDBJ databases">
        <title>Nocardia yunnanensis sp. nov., an actinomycete isolated from a soil sample.</title>
        <authorList>
            <person name="Zhang J."/>
        </authorList>
    </citation>
    <scope>NUCLEOTIDE SEQUENCE [LARGE SCALE GENOMIC DNA]</scope>
    <source>
        <strain evidence="8 9">CFHS0054</strain>
    </source>
</reference>
<dbReference type="SUPFAM" id="SSF50331">
    <property type="entry name" value="MOP-like"/>
    <property type="match status" value="1"/>
</dbReference>
<dbReference type="AlphaFoldDB" id="A0A386ZAF4"/>
<keyword evidence="3" id="KW-0547">Nucleotide-binding</keyword>
<dbReference type="PROSITE" id="PS50893">
    <property type="entry name" value="ABC_TRANSPORTER_2"/>
    <property type="match status" value="1"/>
</dbReference>
<dbReference type="InterPro" id="IPR005116">
    <property type="entry name" value="Transp-assoc_OB_typ1"/>
</dbReference>
<evidence type="ECO:0000259" key="7">
    <source>
        <dbReference type="PROSITE" id="PS51866"/>
    </source>
</evidence>
<dbReference type="EMBL" id="CP032568">
    <property type="protein sequence ID" value="AYF74641.1"/>
    <property type="molecule type" value="Genomic_DNA"/>
</dbReference>
<keyword evidence="1" id="KW-0813">Transport</keyword>
<dbReference type="Gene3D" id="2.40.50.100">
    <property type="match status" value="1"/>
</dbReference>
<dbReference type="InterPro" id="IPR027417">
    <property type="entry name" value="P-loop_NTPase"/>
</dbReference>
<dbReference type="RefSeq" id="WP_120736560.1">
    <property type="nucleotide sequence ID" value="NZ_CP032568.1"/>
</dbReference>
<dbReference type="GO" id="GO:0015689">
    <property type="term" value="P:molybdate ion transport"/>
    <property type="evidence" value="ECO:0007669"/>
    <property type="project" value="InterPro"/>
</dbReference>
<dbReference type="PROSITE" id="PS51866">
    <property type="entry name" value="MOP"/>
    <property type="match status" value="1"/>
</dbReference>
<dbReference type="InterPro" id="IPR004606">
    <property type="entry name" value="Mop_domain"/>
</dbReference>
<dbReference type="OrthoDB" id="9112331at2"/>
<dbReference type="InterPro" id="IPR003593">
    <property type="entry name" value="AAA+_ATPase"/>
</dbReference>
<dbReference type="Gene3D" id="3.40.50.300">
    <property type="entry name" value="P-loop containing nucleotide triphosphate hydrolases"/>
    <property type="match status" value="1"/>
</dbReference>
<dbReference type="PANTHER" id="PTHR42781">
    <property type="entry name" value="SPERMIDINE/PUTRESCINE IMPORT ATP-BINDING PROTEIN POTA"/>
    <property type="match status" value="1"/>
</dbReference>
<evidence type="ECO:0000256" key="4">
    <source>
        <dbReference type="ARBA" id="ARBA00022840"/>
    </source>
</evidence>
<keyword evidence="9" id="KW-1185">Reference proteome</keyword>
<proteinExistence type="predicted"/>
<dbReference type="Pfam" id="PF00005">
    <property type="entry name" value="ABC_tran"/>
    <property type="match status" value="1"/>
</dbReference>
<feature type="domain" description="Mop" evidence="7">
    <location>
        <begin position="314"/>
        <end position="388"/>
    </location>
</feature>
<dbReference type="InterPro" id="IPR003439">
    <property type="entry name" value="ABC_transporter-like_ATP-bd"/>
</dbReference>
<keyword evidence="4 8" id="KW-0067">ATP-binding</keyword>
<accession>A0A386ZAF4</accession>
<dbReference type="Proteomes" id="UP000267164">
    <property type="component" value="Chromosome"/>
</dbReference>
<dbReference type="KEGG" id="nyu:D7D52_13080"/>
<name>A0A386ZAF4_9NOCA</name>
<evidence type="ECO:0000256" key="3">
    <source>
        <dbReference type="ARBA" id="ARBA00022741"/>
    </source>
</evidence>
<evidence type="ECO:0000313" key="8">
    <source>
        <dbReference type="EMBL" id="AYF74641.1"/>
    </source>
</evidence>
<dbReference type="GO" id="GO:0005524">
    <property type="term" value="F:ATP binding"/>
    <property type="evidence" value="ECO:0007669"/>
    <property type="project" value="UniProtKB-KW"/>
</dbReference>
<feature type="domain" description="ABC transporter" evidence="6">
    <location>
        <begin position="2"/>
        <end position="256"/>
    </location>
</feature>
<dbReference type="Pfam" id="PF03459">
    <property type="entry name" value="TOBE"/>
    <property type="match status" value="1"/>
</dbReference>
<evidence type="ECO:0000256" key="5">
    <source>
        <dbReference type="PROSITE-ProRule" id="PRU01213"/>
    </source>
</evidence>
<sequence>MSEVAGLTVSARLADRDFQVALEVPAGEVLAVLGPNGAGKSSLLDVVAGLVVPDDGAVRLGDRVLTDTAKGVAVPPHRRAVSLLAQDALLFPHLSVLANVAFGPRSRGMRPRAATALARQWLRAVDAGEFADRSPGSLSGGQAQRVALARALAVHPRVLLLDEPMAALDVTAAPAMRALLRRVLREPAAPHETGAKAVTPLPDSRPTATILVTHDIIDAVTLADRVAVIEGGRVIESGPVAAVLARPRSHFAARIAGVNLVLGTAADGGSTGLGAVAQDGAAVIGKSEGEWALGGRAAAVFSPAAVAVHLDHPEGSPRNVFRVRVTELEDRGGIVRVRARGDHEGTPAPGAPAGLAADLTPAAVARLGVAPGMPVYFAVKATEVDVYPH</sequence>
<evidence type="ECO:0000256" key="1">
    <source>
        <dbReference type="ARBA" id="ARBA00022448"/>
    </source>
</evidence>
<dbReference type="PANTHER" id="PTHR42781:SF4">
    <property type="entry name" value="SPERMIDINE_PUTRESCINE IMPORT ATP-BINDING PROTEIN POTA"/>
    <property type="match status" value="1"/>
</dbReference>
<dbReference type="GO" id="GO:0016887">
    <property type="term" value="F:ATP hydrolysis activity"/>
    <property type="evidence" value="ECO:0007669"/>
    <property type="project" value="InterPro"/>
</dbReference>
<evidence type="ECO:0000259" key="6">
    <source>
        <dbReference type="PROSITE" id="PS50893"/>
    </source>
</evidence>
<dbReference type="PROSITE" id="PS00211">
    <property type="entry name" value="ABC_TRANSPORTER_1"/>
    <property type="match status" value="1"/>
</dbReference>
<gene>
    <name evidence="8" type="ORF">D7D52_13080</name>
</gene>
<keyword evidence="2 5" id="KW-0500">Molybdenum</keyword>
<evidence type="ECO:0000256" key="2">
    <source>
        <dbReference type="ARBA" id="ARBA00022505"/>
    </source>
</evidence>
<protein>
    <submittedName>
        <fullName evidence="8">ATP-binding cassette domain-containing protein</fullName>
    </submittedName>
</protein>
<dbReference type="SMART" id="SM00382">
    <property type="entry name" value="AAA"/>
    <property type="match status" value="1"/>
</dbReference>